<dbReference type="EMBL" id="AP018560">
    <property type="protein sequence ID" value="BBD81009.1"/>
    <property type="molecule type" value="Genomic_DNA"/>
</dbReference>
<feature type="region of interest" description="Disordered" evidence="1">
    <location>
        <begin position="1"/>
        <end position="30"/>
    </location>
</feature>
<gene>
    <name evidence="2" type="ORF">ALSL_2384</name>
</gene>
<reference evidence="3" key="1">
    <citation type="submission" date="2018-04" db="EMBL/GenBank/DDBJ databases">
        <authorList>
            <person name="Watanabe M."/>
            <person name="Kojima H."/>
        </authorList>
    </citation>
    <scope>NUCLEOTIDE SEQUENCE [LARGE SCALE GENOMIC DNA]</scope>
    <source>
        <strain evidence="3">Dysh456</strain>
    </source>
</reference>
<protein>
    <submittedName>
        <fullName evidence="2">Uncharacterized protein</fullName>
    </submittedName>
</protein>
<accession>A0A2Z6E8V4</accession>
<proteinExistence type="predicted"/>
<dbReference type="AlphaFoldDB" id="A0A2Z6E8V4"/>
<organism evidence="2 3">
    <name type="scientific">Aerosticca soli</name>
    <dbReference type="NCBI Taxonomy" id="2010829"/>
    <lineage>
        <taxon>Bacteria</taxon>
        <taxon>Pseudomonadati</taxon>
        <taxon>Pseudomonadota</taxon>
        <taxon>Gammaproteobacteria</taxon>
        <taxon>Lysobacterales</taxon>
        <taxon>Rhodanobacteraceae</taxon>
        <taxon>Aerosticca</taxon>
    </lineage>
</organism>
<dbReference type="KEGG" id="rbd:ALSL_2384"/>
<name>A0A2Z6E8V4_9GAMM</name>
<evidence type="ECO:0000256" key="1">
    <source>
        <dbReference type="SAM" id="MobiDB-lite"/>
    </source>
</evidence>
<dbReference type="Proteomes" id="UP000270530">
    <property type="component" value="Chromosome"/>
</dbReference>
<evidence type="ECO:0000313" key="3">
    <source>
        <dbReference type="Proteomes" id="UP000270530"/>
    </source>
</evidence>
<reference evidence="3" key="2">
    <citation type="submission" date="2018-06" db="EMBL/GenBank/DDBJ databases">
        <title>Genome sequence of Rhodanobacteraceae bacterium strain Dysh456.</title>
        <authorList>
            <person name="Fukui M."/>
        </authorList>
    </citation>
    <scope>NUCLEOTIDE SEQUENCE [LARGE SCALE GENOMIC DNA]</scope>
    <source>
        <strain evidence="3">Dysh456</strain>
    </source>
</reference>
<keyword evidence="3" id="KW-1185">Reference proteome</keyword>
<evidence type="ECO:0000313" key="2">
    <source>
        <dbReference type="EMBL" id="BBD81009.1"/>
    </source>
</evidence>
<sequence>MDAHGNSGRALAGHDTQPNPTAGFRIGGGPDARVRLRAAFR</sequence>